<evidence type="ECO:0000256" key="4">
    <source>
        <dbReference type="ARBA" id="ARBA00022827"/>
    </source>
</evidence>
<dbReference type="InterPro" id="IPR036188">
    <property type="entry name" value="FAD/NAD-bd_sf"/>
</dbReference>
<dbReference type="InterPro" id="IPR016156">
    <property type="entry name" value="FAD/NAD-linked_Rdtase_dimer_sf"/>
</dbReference>
<accession>A0ABV6PCH6</accession>
<dbReference type="EMBL" id="JBHLUB010000028">
    <property type="protein sequence ID" value="MFC0582067.1"/>
    <property type="molecule type" value="Genomic_DNA"/>
</dbReference>
<organism evidence="7 8">
    <name type="scientific">Micrococcoides hystricis</name>
    <dbReference type="NCBI Taxonomy" id="1572761"/>
    <lineage>
        <taxon>Bacteria</taxon>
        <taxon>Bacillati</taxon>
        <taxon>Actinomycetota</taxon>
        <taxon>Actinomycetes</taxon>
        <taxon>Micrococcales</taxon>
        <taxon>Micrococcaceae</taxon>
        <taxon>Micrococcoides</taxon>
    </lineage>
</organism>
<name>A0ABV6PCH6_9MICC</name>
<dbReference type="Pfam" id="PF02852">
    <property type="entry name" value="Pyr_redox_dim"/>
    <property type="match status" value="1"/>
</dbReference>
<feature type="domain" description="FAD/NAD(P)-binding" evidence="6">
    <location>
        <begin position="12"/>
        <end position="353"/>
    </location>
</feature>
<dbReference type="Proteomes" id="UP001589862">
    <property type="component" value="Unassembled WGS sequence"/>
</dbReference>
<sequence length="492" mass="51891">MSELKNKSRTSLTIIGGGPGGYEAALVAARLGAQVTVVERAGIGGSAVLTDVVPSKSLIATSDAMRRLRQSPSMGVRFGTGEHNDVRDPDASVDLAAVNKRLLRLAHSQSTDIRRLLQASGIRVIKGTGKLTAERDVELVELAENPEEGNRELPETPIKVGDVLPSDAVLIAVGAHPRELPTAKPDGERIFNWTQLYEMEELPEHLIVIGSGVTGAEFASAYNLLGSHVTLISSRDRVLPGEDSDAAEVLEDVFVRQGIEVLARSRAESVERIDDGVLVTLSDGSQVRGSHCLVAVGSIPNTADLGLEEAGVAVSESGHIQVDGVSRTSATNVYAAGDCTGVFQLASVSAMQGRTAVAHLLGDGVKPFRPYQVSSNIFTAPEIATVGITQAMVDAGDYQADVVKLDFATNARAKMLNVQDGFVKIFSRTGSGTVLGAVVVAPRASELIYPLAIAVTQKLHVDAVAETYTVYPSLSGSIGEAARRLHMNSLML</sequence>
<dbReference type="InterPro" id="IPR004099">
    <property type="entry name" value="Pyr_nucl-diS_OxRdtase_dimer"/>
</dbReference>
<keyword evidence="3" id="KW-0285">Flavoprotein</keyword>
<evidence type="ECO:0000256" key="2">
    <source>
        <dbReference type="ARBA" id="ARBA00007532"/>
    </source>
</evidence>
<dbReference type="PRINTS" id="PR00368">
    <property type="entry name" value="FADPNR"/>
</dbReference>
<evidence type="ECO:0000259" key="5">
    <source>
        <dbReference type="Pfam" id="PF02852"/>
    </source>
</evidence>
<dbReference type="SUPFAM" id="SSF55424">
    <property type="entry name" value="FAD/NAD-linked reductases, dimerisation (C-terminal) domain"/>
    <property type="match status" value="1"/>
</dbReference>
<feature type="domain" description="Pyridine nucleotide-disulphide oxidoreductase dimerisation" evidence="5">
    <location>
        <begin position="374"/>
        <end position="482"/>
    </location>
</feature>
<evidence type="ECO:0000259" key="6">
    <source>
        <dbReference type="Pfam" id="PF07992"/>
    </source>
</evidence>
<comment type="caution">
    <text evidence="7">The sequence shown here is derived from an EMBL/GenBank/DDBJ whole genome shotgun (WGS) entry which is preliminary data.</text>
</comment>
<dbReference type="PANTHER" id="PTHR43014">
    <property type="entry name" value="MERCURIC REDUCTASE"/>
    <property type="match status" value="1"/>
</dbReference>
<dbReference type="SUPFAM" id="SSF51905">
    <property type="entry name" value="FAD/NAD(P)-binding domain"/>
    <property type="match status" value="1"/>
</dbReference>
<protein>
    <submittedName>
        <fullName evidence="7">NAD(P)H-quinone dehydrogenase</fullName>
    </submittedName>
</protein>
<keyword evidence="8" id="KW-1185">Reference proteome</keyword>
<dbReference type="RefSeq" id="WP_377458951.1">
    <property type="nucleotide sequence ID" value="NZ_JBHLUB010000028.1"/>
</dbReference>
<evidence type="ECO:0000313" key="8">
    <source>
        <dbReference type="Proteomes" id="UP001589862"/>
    </source>
</evidence>
<reference evidence="7 8" key="1">
    <citation type="submission" date="2024-09" db="EMBL/GenBank/DDBJ databases">
        <authorList>
            <person name="Sun Q."/>
            <person name="Mori K."/>
        </authorList>
    </citation>
    <scope>NUCLEOTIDE SEQUENCE [LARGE SCALE GENOMIC DNA]</scope>
    <source>
        <strain evidence="7 8">NCAIM B.02604</strain>
    </source>
</reference>
<dbReference type="Gene3D" id="3.50.50.60">
    <property type="entry name" value="FAD/NAD(P)-binding domain"/>
    <property type="match status" value="2"/>
</dbReference>
<dbReference type="Pfam" id="PF07992">
    <property type="entry name" value="Pyr_redox_2"/>
    <property type="match status" value="1"/>
</dbReference>
<dbReference type="PANTHER" id="PTHR43014:SF1">
    <property type="entry name" value="NAD(P)H DEHYDROGENASE (QUINONE)"/>
    <property type="match status" value="1"/>
</dbReference>
<dbReference type="PRINTS" id="PR00411">
    <property type="entry name" value="PNDRDTASEI"/>
</dbReference>
<proteinExistence type="inferred from homology"/>
<evidence type="ECO:0000256" key="1">
    <source>
        <dbReference type="ARBA" id="ARBA00001974"/>
    </source>
</evidence>
<dbReference type="InterPro" id="IPR023753">
    <property type="entry name" value="FAD/NAD-binding_dom"/>
</dbReference>
<dbReference type="NCBIfam" id="NF005883">
    <property type="entry name" value="PRK07845.1"/>
    <property type="match status" value="1"/>
</dbReference>
<gene>
    <name evidence="7" type="ORF">ACFFFR_06680</name>
</gene>
<evidence type="ECO:0000256" key="3">
    <source>
        <dbReference type="ARBA" id="ARBA00022630"/>
    </source>
</evidence>
<dbReference type="PIRSF" id="PIRSF000350">
    <property type="entry name" value="Mercury_reductase_MerA"/>
    <property type="match status" value="1"/>
</dbReference>
<evidence type="ECO:0000313" key="7">
    <source>
        <dbReference type="EMBL" id="MFC0582067.1"/>
    </source>
</evidence>
<dbReference type="Gene3D" id="3.30.390.30">
    <property type="match status" value="1"/>
</dbReference>
<keyword evidence="4" id="KW-0274">FAD</keyword>
<comment type="similarity">
    <text evidence="2">Belongs to the class-I pyridine nucleotide-disulfide oxidoreductase family.</text>
</comment>
<dbReference type="InterPro" id="IPR001100">
    <property type="entry name" value="Pyr_nuc-diS_OxRdtase"/>
</dbReference>
<comment type="cofactor">
    <cofactor evidence="1">
        <name>FAD</name>
        <dbReference type="ChEBI" id="CHEBI:57692"/>
    </cofactor>
</comment>